<reference evidence="2 3" key="1">
    <citation type="journal article" date="2009" name="PLoS Genet.">
        <title>Alliance of proteomics and genomics to unravel the specificities of Sahara bacterium Deinococcus deserti.</title>
        <authorList>
            <person name="de Groot A."/>
            <person name="Dulermo R."/>
            <person name="Ortet P."/>
            <person name="Blanchard L."/>
            <person name="Guerin P."/>
            <person name="Fernandez B."/>
            <person name="Vacherie B."/>
            <person name="Dossat C."/>
            <person name="Jolivet E."/>
            <person name="Siguier P."/>
            <person name="Chandler M."/>
            <person name="Barakat M."/>
            <person name="Dedieu A."/>
            <person name="Barbe V."/>
            <person name="Heulin T."/>
            <person name="Sommer S."/>
            <person name="Achouak W."/>
            <person name="Armengaud J."/>
        </authorList>
    </citation>
    <scope>NUCLEOTIDE SEQUENCE [LARGE SCALE GENOMIC DNA]</scope>
    <source>
        <strain evidence="3">DSM 17065 / CIP 109153 / LMG 22923 / VCD115</strain>
    </source>
</reference>
<dbReference type="PaxDb" id="546414-Deide_04090"/>
<protein>
    <recommendedName>
        <fullName evidence="1">VOC domain-containing protein</fullName>
    </recommendedName>
</protein>
<proteinExistence type="predicted"/>
<dbReference type="Gene3D" id="3.10.180.10">
    <property type="entry name" value="2,3-Dihydroxybiphenyl 1,2-Dioxygenase, domain 1"/>
    <property type="match status" value="1"/>
</dbReference>
<accession>C1CZY3</accession>
<feature type="domain" description="VOC" evidence="1">
    <location>
        <begin position="1"/>
        <end position="117"/>
    </location>
</feature>
<evidence type="ECO:0000259" key="1">
    <source>
        <dbReference type="PROSITE" id="PS51819"/>
    </source>
</evidence>
<organism evidence="2 3">
    <name type="scientific">Deinococcus deserti (strain DSM 17065 / CIP 109153 / LMG 22923 / VCD115)</name>
    <dbReference type="NCBI Taxonomy" id="546414"/>
    <lineage>
        <taxon>Bacteria</taxon>
        <taxon>Thermotogati</taxon>
        <taxon>Deinococcota</taxon>
        <taxon>Deinococci</taxon>
        <taxon>Deinococcales</taxon>
        <taxon>Deinococcaceae</taxon>
        <taxon>Deinococcus</taxon>
    </lineage>
</organism>
<dbReference type="AlphaFoldDB" id="C1CZY3"/>
<dbReference type="OrthoDB" id="2703022at2"/>
<dbReference type="CDD" id="cd06587">
    <property type="entry name" value="VOC"/>
    <property type="match status" value="1"/>
</dbReference>
<dbReference type="Proteomes" id="UP000002208">
    <property type="component" value="Chromosome"/>
</dbReference>
<dbReference type="PROSITE" id="PS51819">
    <property type="entry name" value="VOC"/>
    <property type="match status" value="1"/>
</dbReference>
<dbReference type="STRING" id="546414.Deide_04090"/>
<dbReference type="KEGG" id="ddr:Deide_04090"/>
<keyword evidence="3" id="KW-1185">Reference proteome</keyword>
<dbReference type="RefSeq" id="WP_012692358.1">
    <property type="nucleotide sequence ID" value="NC_012526.1"/>
</dbReference>
<sequence length="196" mass="22016">MHIETLILPTRQLETQRRFYTQTLGLTTKHETPTSVTFRTGTTRLTWQQDDLCSGFYHLAWDIAPTQVEAAERWLLARVKLLAAPDGQTRFPPGGNWNTTTLYFEDPAEHILEFVARHDSADRASRPFGAHALQRLSEFGVVVLDVNAAVDSLSRFNGGSDTFTPLGSHEGMLIVVRDGRGWFPTGRGQQFRLNSS</sequence>
<dbReference type="EMBL" id="CP001114">
    <property type="protein sequence ID" value="ACO45235.1"/>
    <property type="molecule type" value="Genomic_DNA"/>
</dbReference>
<evidence type="ECO:0000313" key="3">
    <source>
        <dbReference type="Proteomes" id="UP000002208"/>
    </source>
</evidence>
<dbReference type="SUPFAM" id="SSF54593">
    <property type="entry name" value="Glyoxalase/Bleomycin resistance protein/Dihydroxybiphenyl dioxygenase"/>
    <property type="match status" value="1"/>
</dbReference>
<dbReference type="InterPro" id="IPR029068">
    <property type="entry name" value="Glyas_Bleomycin-R_OHBP_Dase"/>
</dbReference>
<gene>
    <name evidence="2" type="ordered locus">Deide_04090</name>
</gene>
<evidence type="ECO:0000313" key="2">
    <source>
        <dbReference type="EMBL" id="ACO45235.1"/>
    </source>
</evidence>
<dbReference type="HOGENOM" id="CLU_105391_0_0_0"/>
<dbReference type="InterPro" id="IPR037523">
    <property type="entry name" value="VOC_core"/>
</dbReference>
<name>C1CZY3_DEIDV</name>
<dbReference type="eggNOG" id="COG0346">
    <property type="taxonomic scope" value="Bacteria"/>
</dbReference>